<comment type="caution">
    <text evidence="6">The sequence shown here is derived from an EMBL/GenBank/DDBJ whole genome shotgun (WGS) entry which is preliminary data.</text>
</comment>
<evidence type="ECO:0000256" key="4">
    <source>
        <dbReference type="ARBA" id="ARBA00022827"/>
    </source>
</evidence>
<dbReference type="PANTHER" id="PTHR11552">
    <property type="entry name" value="GLUCOSE-METHANOL-CHOLINE GMC OXIDOREDUCTASE"/>
    <property type="match status" value="1"/>
</dbReference>
<evidence type="ECO:0000256" key="2">
    <source>
        <dbReference type="ARBA" id="ARBA00010790"/>
    </source>
</evidence>
<evidence type="ECO:0000313" key="7">
    <source>
        <dbReference type="Proteomes" id="UP001219525"/>
    </source>
</evidence>
<comment type="cofactor">
    <cofactor evidence="1">
        <name>FAD</name>
        <dbReference type="ChEBI" id="CHEBI:57692"/>
    </cofactor>
</comment>
<evidence type="ECO:0000259" key="5">
    <source>
        <dbReference type="Pfam" id="PF00732"/>
    </source>
</evidence>
<dbReference type="InterPro" id="IPR000172">
    <property type="entry name" value="GMC_OxRdtase_N"/>
</dbReference>
<dbReference type="InterPro" id="IPR012132">
    <property type="entry name" value="GMC_OxRdtase"/>
</dbReference>
<name>A0AAD6UN89_9AGAR</name>
<dbReference type="AlphaFoldDB" id="A0AAD6UN89"/>
<reference evidence="6" key="1">
    <citation type="submission" date="2023-03" db="EMBL/GenBank/DDBJ databases">
        <title>Massive genome expansion in bonnet fungi (Mycena s.s.) driven by repeated elements and novel gene families across ecological guilds.</title>
        <authorList>
            <consortium name="Lawrence Berkeley National Laboratory"/>
            <person name="Harder C.B."/>
            <person name="Miyauchi S."/>
            <person name="Viragh M."/>
            <person name="Kuo A."/>
            <person name="Thoen E."/>
            <person name="Andreopoulos B."/>
            <person name="Lu D."/>
            <person name="Skrede I."/>
            <person name="Drula E."/>
            <person name="Henrissat B."/>
            <person name="Morin E."/>
            <person name="Kohler A."/>
            <person name="Barry K."/>
            <person name="LaButti K."/>
            <person name="Morin E."/>
            <person name="Salamov A."/>
            <person name="Lipzen A."/>
            <person name="Mereny Z."/>
            <person name="Hegedus B."/>
            <person name="Baldrian P."/>
            <person name="Stursova M."/>
            <person name="Weitz H."/>
            <person name="Taylor A."/>
            <person name="Grigoriev I.V."/>
            <person name="Nagy L.G."/>
            <person name="Martin F."/>
            <person name="Kauserud H."/>
        </authorList>
    </citation>
    <scope>NUCLEOTIDE SEQUENCE</scope>
    <source>
        <strain evidence="6">9144</strain>
    </source>
</reference>
<dbReference type="SUPFAM" id="SSF51905">
    <property type="entry name" value="FAD/NAD(P)-binding domain"/>
    <property type="match status" value="1"/>
</dbReference>
<feature type="non-terminal residue" evidence="6">
    <location>
        <position position="69"/>
    </location>
</feature>
<accession>A0AAD6UN89</accession>
<dbReference type="Gene3D" id="3.50.50.60">
    <property type="entry name" value="FAD/NAD(P)-binding domain"/>
    <property type="match status" value="1"/>
</dbReference>
<dbReference type="EMBL" id="JARJCW010000141">
    <property type="protein sequence ID" value="KAJ7190877.1"/>
    <property type="molecule type" value="Genomic_DNA"/>
</dbReference>
<evidence type="ECO:0000313" key="6">
    <source>
        <dbReference type="EMBL" id="KAJ7190877.1"/>
    </source>
</evidence>
<keyword evidence="4" id="KW-0274">FAD</keyword>
<evidence type="ECO:0000256" key="1">
    <source>
        <dbReference type="ARBA" id="ARBA00001974"/>
    </source>
</evidence>
<dbReference type="GO" id="GO:0050660">
    <property type="term" value="F:flavin adenine dinucleotide binding"/>
    <property type="evidence" value="ECO:0007669"/>
    <property type="project" value="InterPro"/>
</dbReference>
<proteinExistence type="inferred from homology"/>
<protein>
    <submittedName>
        <fullName evidence="6">G protein interacting glucose-methanol-choline oxidoreductase</fullName>
    </submittedName>
</protein>
<sequence>VGVVGIREDGTAETYKAKHEVIVSSGVFESPKLLMLSGIRPAETLKSFKITQHVDSPRLGQNLLDHPIL</sequence>
<feature type="domain" description="Glucose-methanol-choline oxidoreductase N-terminal" evidence="5">
    <location>
        <begin position="1"/>
        <end position="67"/>
    </location>
</feature>
<dbReference type="PANTHER" id="PTHR11552:SF147">
    <property type="entry name" value="CHOLINE DEHYDROGENASE, MITOCHONDRIAL"/>
    <property type="match status" value="1"/>
</dbReference>
<dbReference type="InterPro" id="IPR036188">
    <property type="entry name" value="FAD/NAD-bd_sf"/>
</dbReference>
<feature type="non-terminal residue" evidence="6">
    <location>
        <position position="1"/>
    </location>
</feature>
<organism evidence="6 7">
    <name type="scientific">Mycena pura</name>
    <dbReference type="NCBI Taxonomy" id="153505"/>
    <lineage>
        <taxon>Eukaryota</taxon>
        <taxon>Fungi</taxon>
        <taxon>Dikarya</taxon>
        <taxon>Basidiomycota</taxon>
        <taxon>Agaricomycotina</taxon>
        <taxon>Agaricomycetes</taxon>
        <taxon>Agaricomycetidae</taxon>
        <taxon>Agaricales</taxon>
        <taxon>Marasmiineae</taxon>
        <taxon>Mycenaceae</taxon>
        <taxon>Mycena</taxon>
    </lineage>
</organism>
<keyword evidence="7" id="KW-1185">Reference proteome</keyword>
<comment type="similarity">
    <text evidence="2">Belongs to the GMC oxidoreductase family.</text>
</comment>
<dbReference type="Pfam" id="PF00732">
    <property type="entry name" value="GMC_oxred_N"/>
    <property type="match status" value="1"/>
</dbReference>
<keyword evidence="3" id="KW-0285">Flavoprotein</keyword>
<dbReference type="GO" id="GO:0016614">
    <property type="term" value="F:oxidoreductase activity, acting on CH-OH group of donors"/>
    <property type="evidence" value="ECO:0007669"/>
    <property type="project" value="InterPro"/>
</dbReference>
<dbReference type="Proteomes" id="UP001219525">
    <property type="component" value="Unassembled WGS sequence"/>
</dbReference>
<evidence type="ECO:0000256" key="3">
    <source>
        <dbReference type="ARBA" id="ARBA00022630"/>
    </source>
</evidence>
<gene>
    <name evidence="6" type="ORF">GGX14DRAFT_309169</name>
</gene>